<dbReference type="OrthoDB" id="542277at2759"/>
<dbReference type="Pfam" id="PF08707">
    <property type="entry name" value="PriCT_2"/>
    <property type="match status" value="1"/>
</dbReference>
<evidence type="ECO:0000313" key="6">
    <source>
        <dbReference type="Proteomes" id="UP000054558"/>
    </source>
</evidence>
<dbReference type="PANTHER" id="PTHR35372:SF2">
    <property type="entry name" value="SF3 HELICASE DOMAIN-CONTAINING PROTEIN"/>
    <property type="match status" value="1"/>
</dbReference>
<protein>
    <recommendedName>
        <fullName evidence="4">SF3 helicase domain-containing protein</fullName>
    </recommendedName>
</protein>
<evidence type="ECO:0000256" key="2">
    <source>
        <dbReference type="ARBA" id="ARBA00022801"/>
    </source>
</evidence>
<gene>
    <name evidence="5" type="ORF">KFL_010010020</name>
</gene>
<evidence type="ECO:0000256" key="1">
    <source>
        <dbReference type="ARBA" id="ARBA00022741"/>
    </source>
</evidence>
<feature type="domain" description="SF3 helicase" evidence="4">
    <location>
        <begin position="545"/>
        <end position="713"/>
    </location>
</feature>
<dbReference type="InterPro" id="IPR006500">
    <property type="entry name" value="Helicase_put_C_phage/plasmid"/>
</dbReference>
<dbReference type="InterPro" id="IPR056443">
    <property type="entry name" value="AEP_C962R"/>
</dbReference>
<accession>A0A1Y1INR1</accession>
<keyword evidence="3" id="KW-0067">ATP-binding</keyword>
<dbReference type="SMART" id="SM00885">
    <property type="entry name" value="D5_N"/>
    <property type="match status" value="1"/>
</dbReference>
<dbReference type="Pfam" id="PF08706">
    <property type="entry name" value="D5_N"/>
    <property type="match status" value="1"/>
</dbReference>
<dbReference type="GO" id="GO:0016817">
    <property type="term" value="F:hydrolase activity, acting on acid anhydrides"/>
    <property type="evidence" value="ECO:0007669"/>
    <property type="project" value="InterPro"/>
</dbReference>
<dbReference type="AlphaFoldDB" id="A0A1Y1INR1"/>
<dbReference type="InterPro" id="IPR014819">
    <property type="entry name" value="PriCT_2"/>
</dbReference>
<organism evidence="5 6">
    <name type="scientific">Klebsormidium nitens</name>
    <name type="common">Green alga</name>
    <name type="synonym">Ulothrix nitens</name>
    <dbReference type="NCBI Taxonomy" id="105231"/>
    <lineage>
        <taxon>Eukaryota</taxon>
        <taxon>Viridiplantae</taxon>
        <taxon>Streptophyta</taxon>
        <taxon>Klebsormidiophyceae</taxon>
        <taxon>Klebsormidiales</taxon>
        <taxon>Klebsormidiaceae</taxon>
        <taxon>Klebsormidium</taxon>
    </lineage>
</organism>
<dbReference type="EMBL" id="DF237950">
    <property type="protein sequence ID" value="GAQ92384.1"/>
    <property type="molecule type" value="Genomic_DNA"/>
</dbReference>
<evidence type="ECO:0000313" key="5">
    <source>
        <dbReference type="EMBL" id="GAQ92384.1"/>
    </source>
</evidence>
<dbReference type="InterPro" id="IPR051620">
    <property type="entry name" value="ORF904-like_C"/>
</dbReference>
<keyword evidence="1" id="KW-0547">Nucleotide-binding</keyword>
<evidence type="ECO:0000256" key="3">
    <source>
        <dbReference type="ARBA" id="ARBA00022840"/>
    </source>
</evidence>
<keyword evidence="2" id="KW-0378">Hydrolase</keyword>
<dbReference type="InterPro" id="IPR014015">
    <property type="entry name" value="Helicase_SF3_DNA-vir"/>
</dbReference>
<evidence type="ECO:0000259" key="4">
    <source>
        <dbReference type="PROSITE" id="PS51206"/>
    </source>
</evidence>
<keyword evidence="6" id="KW-1185">Reference proteome</keyword>
<dbReference type="PANTHER" id="PTHR35372">
    <property type="entry name" value="ATP BINDING PROTEIN-RELATED"/>
    <property type="match status" value="1"/>
</dbReference>
<name>A0A1Y1INR1_KLENI</name>
<dbReference type="Pfam" id="PF23162">
    <property type="entry name" value="AEP_C962R"/>
    <property type="match status" value="1"/>
</dbReference>
<dbReference type="NCBIfam" id="TIGR01613">
    <property type="entry name" value="primase_Cterm"/>
    <property type="match status" value="1"/>
</dbReference>
<proteinExistence type="predicted"/>
<dbReference type="InterPro" id="IPR014818">
    <property type="entry name" value="Phage/plasmid_primase_P4_C"/>
</dbReference>
<dbReference type="GO" id="GO:0005524">
    <property type="term" value="F:ATP binding"/>
    <property type="evidence" value="ECO:0007669"/>
    <property type="project" value="UniProtKB-KW"/>
</dbReference>
<reference evidence="5 6" key="1">
    <citation type="journal article" date="2014" name="Nat. Commun.">
        <title>Klebsormidium flaccidum genome reveals primary factors for plant terrestrial adaptation.</title>
        <authorList>
            <person name="Hori K."/>
            <person name="Maruyama F."/>
            <person name="Fujisawa T."/>
            <person name="Togashi T."/>
            <person name="Yamamoto N."/>
            <person name="Seo M."/>
            <person name="Sato S."/>
            <person name="Yamada T."/>
            <person name="Mori H."/>
            <person name="Tajima N."/>
            <person name="Moriyama T."/>
            <person name="Ikeuchi M."/>
            <person name="Watanabe M."/>
            <person name="Wada H."/>
            <person name="Kobayashi K."/>
            <person name="Saito M."/>
            <person name="Masuda T."/>
            <person name="Sasaki-Sekimoto Y."/>
            <person name="Mashiguchi K."/>
            <person name="Awai K."/>
            <person name="Shimojima M."/>
            <person name="Masuda S."/>
            <person name="Iwai M."/>
            <person name="Nobusawa T."/>
            <person name="Narise T."/>
            <person name="Kondo S."/>
            <person name="Saito H."/>
            <person name="Sato R."/>
            <person name="Murakawa M."/>
            <person name="Ihara Y."/>
            <person name="Oshima-Yamada Y."/>
            <person name="Ohtaka K."/>
            <person name="Satoh M."/>
            <person name="Sonobe K."/>
            <person name="Ishii M."/>
            <person name="Ohtani R."/>
            <person name="Kanamori-Sato M."/>
            <person name="Honoki R."/>
            <person name="Miyazaki D."/>
            <person name="Mochizuki H."/>
            <person name="Umetsu J."/>
            <person name="Higashi K."/>
            <person name="Shibata D."/>
            <person name="Kamiya Y."/>
            <person name="Sato N."/>
            <person name="Nakamura Y."/>
            <person name="Tabata S."/>
            <person name="Ida S."/>
            <person name="Kurokawa K."/>
            <person name="Ohta H."/>
        </authorList>
    </citation>
    <scope>NUCLEOTIDE SEQUENCE [LARGE SCALE GENOMIC DNA]</scope>
    <source>
        <strain evidence="5 6">NIES-2285</strain>
    </source>
</reference>
<dbReference type="Proteomes" id="UP000054558">
    <property type="component" value="Unassembled WGS sequence"/>
</dbReference>
<dbReference type="PROSITE" id="PS51206">
    <property type="entry name" value="SF3_HELICASE_1"/>
    <property type="match status" value="1"/>
</dbReference>
<sequence length="850" mass="96933">MVSQSSTCEKEGTYYVNEEQSESFMDLYNAALTKKIHLTLTEKHRATSPIFIDFDFKQESAKRVYTTDHIKAIYTAVTQEASHYVNFDEDALTCYALEKPAPRADKKHPFKDGFHLHFPDIVTVSTVQHIIRKNLLESSTLSEIFADVKFLNTWNDIYDLAVIDKNPLLMYGSTKDGTGPAYTCAYTLWGKDGDSDPCEDEPSDLTDQLSIRNKNGNDDESKVLPEKAEEVAAFAAAMSAKPDAQPTKVVHPTCNMVLLGEVEQLVAMLAPSRADVRSDWLAVGSSLHSVDEGLLPVWDKFSQLSSKYQAGECDKMWYDFKPGNTIRSLHYWAKIDNPELYKKYIETSMQTAVITALSGSHYDVAQVVYSMFKFDYVSSKDEKDKSTWYKFTGHRWEVCVGGVDRLRLKLSTDVYKAFTAMSKACVKKARADSDDSDDEDKDDTGDQYRKIAKRLKNQTFKNAIMKECADFFYLSDKEFLHKLDESPHLIGFENGVYDLNAMEFRAGRPNDFLTFSTGYNYSPKVNPRMRKLLLELLKSIYDTDEMVQYMLQFGAYILHGDKKDEKIQFWVGKGGNGKGIMQTLYDKTLGDYYYQPDVSIFTGSKRNSSAANSEVARGKGKRIWCMTKPGTNDKFNTAELKKKSGRDRIQARDLYKSFIEYIPQFVLVLQMNNKASLDNYDEGIKRRVEIITHLIQFVENPTRPCERKGDTELKGNITNGESYWQEFVRLLIETHVHVQLHGKMPTPQSIIECTNEYIDSNNVIGGFLSEFYDITNNPDDIIKAGDLYQAYKSSHFYVGKNQQQFKEAMNSNEHTAEKITTRGPFHKNVVYRGIVPKDLGDDDDEEDALA</sequence>